<dbReference type="GO" id="GO:0005524">
    <property type="term" value="F:ATP binding"/>
    <property type="evidence" value="ECO:0007669"/>
    <property type="project" value="UniProtKB-KW"/>
</dbReference>
<dbReference type="InterPro" id="IPR011545">
    <property type="entry name" value="DEAD/DEAH_box_helicase_dom"/>
</dbReference>
<evidence type="ECO:0000313" key="6">
    <source>
        <dbReference type="EMBL" id="KAA9133432.1"/>
    </source>
</evidence>
<dbReference type="InterPro" id="IPR014013">
    <property type="entry name" value="Helic_SF1/SF2_ATP-bd_DinG/Rad3"/>
</dbReference>
<dbReference type="PANTHER" id="PTHR11472">
    <property type="entry name" value="DNA REPAIR DEAD HELICASE RAD3/XP-D SUBFAMILY MEMBER"/>
    <property type="match status" value="1"/>
</dbReference>
<evidence type="ECO:0000259" key="5">
    <source>
        <dbReference type="PROSITE" id="PS51193"/>
    </source>
</evidence>
<keyword evidence="6" id="KW-0347">Helicase</keyword>
<dbReference type="SUPFAM" id="SSF52540">
    <property type="entry name" value="P-loop containing nucleoside triphosphate hydrolases"/>
    <property type="match status" value="2"/>
</dbReference>
<dbReference type="PANTHER" id="PTHR11472:SF34">
    <property type="entry name" value="REGULATOR OF TELOMERE ELONGATION HELICASE 1"/>
    <property type="match status" value="1"/>
</dbReference>
<evidence type="ECO:0000313" key="7">
    <source>
        <dbReference type="Proteomes" id="UP000325372"/>
    </source>
</evidence>
<evidence type="ECO:0000256" key="4">
    <source>
        <dbReference type="ARBA" id="ARBA00038058"/>
    </source>
</evidence>
<dbReference type="EMBL" id="VYXP01000002">
    <property type="protein sequence ID" value="KAA9133432.1"/>
    <property type="molecule type" value="Genomic_DNA"/>
</dbReference>
<keyword evidence="1" id="KW-0547">Nucleotide-binding</keyword>
<gene>
    <name evidence="6" type="ORF">F3N42_03525</name>
</gene>
<dbReference type="AlphaFoldDB" id="A0A5N0TEH4"/>
<dbReference type="PROSITE" id="PS51193">
    <property type="entry name" value="HELICASE_ATP_BIND_2"/>
    <property type="match status" value="1"/>
</dbReference>
<dbReference type="Pfam" id="PF00270">
    <property type="entry name" value="DEAD"/>
    <property type="match status" value="1"/>
</dbReference>
<evidence type="ECO:0000256" key="2">
    <source>
        <dbReference type="ARBA" id="ARBA00022801"/>
    </source>
</evidence>
<organism evidence="6 7">
    <name type="scientific">Marinihelvus fidelis</name>
    <dbReference type="NCBI Taxonomy" id="2613842"/>
    <lineage>
        <taxon>Bacteria</taxon>
        <taxon>Pseudomonadati</taxon>
        <taxon>Pseudomonadota</taxon>
        <taxon>Gammaproteobacteria</taxon>
        <taxon>Chromatiales</taxon>
        <taxon>Wenzhouxiangellaceae</taxon>
        <taxon>Marinihelvus</taxon>
    </lineage>
</organism>
<dbReference type="GO" id="GO:0016818">
    <property type="term" value="F:hydrolase activity, acting on acid anhydrides, in phosphorus-containing anhydrides"/>
    <property type="evidence" value="ECO:0007669"/>
    <property type="project" value="InterPro"/>
</dbReference>
<reference evidence="6 7" key="1">
    <citation type="submission" date="2019-09" db="EMBL/GenBank/DDBJ databases">
        <title>Wenzhouxiangella sp. Genome sequencing and assembly.</title>
        <authorList>
            <person name="Zhang R."/>
        </authorList>
    </citation>
    <scope>NUCLEOTIDE SEQUENCE [LARGE SCALE GENOMIC DNA]</scope>
    <source>
        <strain evidence="6 7">W260</strain>
    </source>
</reference>
<accession>A0A5N0TEH4</accession>
<proteinExistence type="inferred from homology"/>
<evidence type="ECO:0000256" key="1">
    <source>
        <dbReference type="ARBA" id="ARBA00022741"/>
    </source>
</evidence>
<feature type="domain" description="Helicase ATP-binding" evidence="5">
    <location>
        <begin position="13"/>
        <end position="312"/>
    </location>
</feature>
<keyword evidence="7" id="KW-1185">Reference proteome</keyword>
<dbReference type="InterPro" id="IPR027417">
    <property type="entry name" value="P-loop_NTPase"/>
</dbReference>
<dbReference type="Proteomes" id="UP000325372">
    <property type="component" value="Unassembled WGS sequence"/>
</dbReference>
<evidence type="ECO:0000256" key="3">
    <source>
        <dbReference type="ARBA" id="ARBA00022840"/>
    </source>
</evidence>
<dbReference type="Pfam" id="PF13307">
    <property type="entry name" value="Helicase_C_2"/>
    <property type="match status" value="1"/>
</dbReference>
<dbReference type="GO" id="GO:0003678">
    <property type="term" value="F:DNA helicase activity"/>
    <property type="evidence" value="ECO:0007669"/>
    <property type="project" value="TreeGrafter"/>
</dbReference>
<name>A0A5N0TEH4_9GAMM</name>
<dbReference type="Gene3D" id="3.40.50.300">
    <property type="entry name" value="P-loop containing nucleotide triphosphate hydrolases"/>
    <property type="match status" value="2"/>
</dbReference>
<keyword evidence="2" id="KW-0378">Hydrolase</keyword>
<keyword evidence="3" id="KW-0067">ATP-binding</keyword>
<comment type="caution">
    <text evidence="6">The sequence shown here is derived from an EMBL/GenBank/DDBJ whole genome shotgun (WGS) entry which is preliminary data.</text>
</comment>
<dbReference type="RefSeq" id="WP_150862993.1">
    <property type="nucleotide sequence ID" value="NZ_VYXP01000002.1"/>
</dbReference>
<protein>
    <submittedName>
        <fullName evidence="6">ATP-dependent DNA helicase</fullName>
    </submittedName>
</protein>
<dbReference type="InterPro" id="IPR006555">
    <property type="entry name" value="ATP-dep_Helicase_C"/>
</dbReference>
<dbReference type="GO" id="GO:0006281">
    <property type="term" value="P:DNA repair"/>
    <property type="evidence" value="ECO:0007669"/>
    <property type="project" value="TreeGrafter"/>
</dbReference>
<sequence>MGASAALLGAEGPLSQRLTAFAPRAAQIELAEAIEDTLADGGVLVAEAGTGIGKTLAYLVPVIESGSRAILSTGTKTLQDQLFFRDLPLVAEALGKRPKAALLKGRANYLCLHRMELTRERGEFPSREAPAQLQRVVDWSSRTRDGDLSVADVLPEDSALWPLVTSTNENCLGTKCPDYDDCHVARARRRAQEADIVVVNHHLLFADMALKQKGFGEVLPGAELFVVDEAHQAPELASRFFGVSLTARQVDDLCKDILAEAGEVPGALGAVRTEVAACKDALAVLRASLAERLPDRGPWHRLLEHAEIREALQGLDQAVADLAAPLAGLEGVSRGLDGCADRRDEMQAKFDRLDSAGAGEVRWFERRGRGFGLHITPLDVSEAFTGYRDELDAAWVFTSATLAVNGDFRHFTREMGLDDATTLALGSPFDYPNNALLWTPALRVQPNHPGYTEAVLETVEPALQASQGRAFLLFTSHRALQAAAHWLAQRVDFPLFVQGTAPRSSLLKSFRESGNGVLLGTASFWEGVDVMGEALSLVVIDKLPFAAPDDPVMEAQSARLRDEGGNPFMDLAVPRAVIALKQGAGRLIRDVADRGVLVVCDPRLTTKGYGAAFLHSLPPMRRTDTVDEVIDFFATPGVAAAAS</sequence>
<dbReference type="GO" id="GO:0003676">
    <property type="term" value="F:nucleic acid binding"/>
    <property type="evidence" value="ECO:0007669"/>
    <property type="project" value="InterPro"/>
</dbReference>
<dbReference type="SMART" id="SM00491">
    <property type="entry name" value="HELICc2"/>
    <property type="match status" value="1"/>
</dbReference>
<dbReference type="InterPro" id="IPR045028">
    <property type="entry name" value="DinG/Rad3-like"/>
</dbReference>
<comment type="similarity">
    <text evidence="4">Belongs to the helicase family. DinG subfamily.</text>
</comment>